<keyword evidence="2" id="KW-1185">Reference proteome</keyword>
<accession>A0ACB7HWP9</accession>
<organism evidence="1 2">
    <name type="scientific">Manihot esculenta</name>
    <name type="common">Cassava</name>
    <name type="synonym">Jatropha manihot</name>
    <dbReference type="NCBI Taxonomy" id="3983"/>
    <lineage>
        <taxon>Eukaryota</taxon>
        <taxon>Viridiplantae</taxon>
        <taxon>Streptophyta</taxon>
        <taxon>Embryophyta</taxon>
        <taxon>Tracheophyta</taxon>
        <taxon>Spermatophyta</taxon>
        <taxon>Magnoliopsida</taxon>
        <taxon>eudicotyledons</taxon>
        <taxon>Gunneridae</taxon>
        <taxon>Pentapetalae</taxon>
        <taxon>rosids</taxon>
        <taxon>fabids</taxon>
        <taxon>Malpighiales</taxon>
        <taxon>Euphorbiaceae</taxon>
        <taxon>Crotonoideae</taxon>
        <taxon>Manihoteae</taxon>
        <taxon>Manihot</taxon>
    </lineage>
</organism>
<dbReference type="Proteomes" id="UP000091857">
    <property type="component" value="Chromosome 4"/>
</dbReference>
<gene>
    <name evidence="1" type="ORF">MANES_04G127340v8</name>
</gene>
<evidence type="ECO:0000313" key="2">
    <source>
        <dbReference type="Proteomes" id="UP000091857"/>
    </source>
</evidence>
<sequence length="201" mass="22863">MGKTAETLQLFLCCCQPSSEADRCQTDTDDRSTLAAAPLHQSITSENAQRHQMKKYTFDELRVATEGFNDNYLLGEGGFGLVYRAFLDGKDVAVKKLKRIYPEDKLNKLEESEFLTCVDHPNIVKMTGYCSEGLNRLLVLEFVPNKTLTHHLHHDHNTLDWRTRMKIALQTANGLLHLHESFPVAVVTESGLKWTRSWADL</sequence>
<proteinExistence type="predicted"/>
<dbReference type="EMBL" id="CM004390">
    <property type="protein sequence ID" value="KAG8656379.1"/>
    <property type="molecule type" value="Genomic_DNA"/>
</dbReference>
<reference evidence="2" key="1">
    <citation type="journal article" date="2016" name="Nat. Biotechnol.">
        <title>Sequencing wild and cultivated cassava and related species reveals extensive interspecific hybridization and genetic diversity.</title>
        <authorList>
            <person name="Bredeson J.V."/>
            <person name="Lyons J.B."/>
            <person name="Prochnik S.E."/>
            <person name="Wu G.A."/>
            <person name="Ha C.M."/>
            <person name="Edsinger-Gonzales E."/>
            <person name="Grimwood J."/>
            <person name="Schmutz J."/>
            <person name="Rabbi I.Y."/>
            <person name="Egesi C."/>
            <person name="Nauluvula P."/>
            <person name="Lebot V."/>
            <person name="Ndunguru J."/>
            <person name="Mkamilo G."/>
            <person name="Bart R.S."/>
            <person name="Setter T.L."/>
            <person name="Gleadow R.M."/>
            <person name="Kulakow P."/>
            <person name="Ferguson M.E."/>
            <person name="Rounsley S."/>
            <person name="Rokhsar D.S."/>
        </authorList>
    </citation>
    <scope>NUCLEOTIDE SEQUENCE [LARGE SCALE GENOMIC DNA]</scope>
    <source>
        <strain evidence="2">cv. AM560-2</strain>
    </source>
</reference>
<comment type="caution">
    <text evidence="1">The sequence shown here is derived from an EMBL/GenBank/DDBJ whole genome shotgun (WGS) entry which is preliminary data.</text>
</comment>
<name>A0ACB7HWP9_MANES</name>
<evidence type="ECO:0000313" key="1">
    <source>
        <dbReference type="EMBL" id="KAG8656379.1"/>
    </source>
</evidence>
<protein>
    <submittedName>
        <fullName evidence="1">Uncharacterized protein</fullName>
    </submittedName>
</protein>